<reference evidence="2" key="2">
    <citation type="submission" date="2012-12" db="EMBL/GenBank/DDBJ databases">
        <authorList>
            <consortium name="WormBase Consortium"/>
            <person name="Ghedin E."/>
            <person name="Paulini M."/>
        </authorList>
    </citation>
    <scope>NUCLEOTIDE SEQUENCE</scope>
    <source>
        <strain evidence="2">FR3</strain>
    </source>
</reference>
<dbReference type="GO" id="GO:0004672">
    <property type="term" value="F:protein kinase activity"/>
    <property type="evidence" value="ECO:0007669"/>
    <property type="project" value="InterPro"/>
</dbReference>
<evidence type="ECO:0000259" key="1">
    <source>
        <dbReference type="PROSITE" id="PS50011"/>
    </source>
</evidence>
<dbReference type="SUPFAM" id="SSF56112">
    <property type="entry name" value="Protein kinase-like (PK-like)"/>
    <property type="match status" value="1"/>
</dbReference>
<dbReference type="GO" id="GO:0005524">
    <property type="term" value="F:ATP binding"/>
    <property type="evidence" value="ECO:0007669"/>
    <property type="project" value="InterPro"/>
</dbReference>
<dbReference type="InterPro" id="IPR011009">
    <property type="entry name" value="Kinase-like_dom_sf"/>
</dbReference>
<dbReference type="PROSITE" id="PS50011">
    <property type="entry name" value="PROTEIN_KINASE_DOM"/>
    <property type="match status" value="1"/>
</dbReference>
<reference evidence="2" key="1">
    <citation type="journal article" date="2007" name="Science">
        <title>Draft genome of the filarial nematode parasite Brugia malayi.</title>
        <authorList>
            <person name="Ghedin E."/>
            <person name="Wang S."/>
            <person name="Spiro D."/>
            <person name="Caler E."/>
            <person name="Zhao Q."/>
            <person name="Crabtree J."/>
            <person name="Allen J.E."/>
            <person name="Delcher A.L."/>
            <person name="Guiliano D.B."/>
            <person name="Miranda-Saavedra D."/>
            <person name="Angiuoli S.V."/>
            <person name="Creasy T."/>
            <person name="Amedeo P."/>
            <person name="Haas B."/>
            <person name="El-Sayed N.M."/>
            <person name="Wortman J.R."/>
            <person name="Feldblyum T."/>
            <person name="Tallon L."/>
            <person name="Schatz M."/>
            <person name="Shumway M."/>
            <person name="Koo H."/>
            <person name="Salzberg S.L."/>
            <person name="Schobel S."/>
            <person name="Pertea M."/>
            <person name="Pop M."/>
            <person name="White O."/>
            <person name="Barton G.J."/>
            <person name="Carlow C.K."/>
            <person name="Crawford M.J."/>
            <person name="Daub J."/>
            <person name="Dimmic M.W."/>
            <person name="Estes C.F."/>
            <person name="Foster J.M."/>
            <person name="Ganatra M."/>
            <person name="Gregory W.F."/>
            <person name="Johnson N.M."/>
            <person name="Jin J."/>
            <person name="Komuniecki R."/>
            <person name="Korf I."/>
            <person name="Kumar S."/>
            <person name="Laney S."/>
            <person name="Li B.W."/>
            <person name="Li W."/>
            <person name="Lindblom T.H."/>
            <person name="Lustigman S."/>
            <person name="Ma D."/>
            <person name="Maina C.V."/>
            <person name="Martin D.M."/>
            <person name="McCarter J.P."/>
            <person name="McReynolds L."/>
            <person name="Mitreva M."/>
            <person name="Nutman T.B."/>
            <person name="Parkinson J."/>
            <person name="Peregrin-Alvarez J.M."/>
            <person name="Poole C."/>
            <person name="Ren Q."/>
            <person name="Saunders L."/>
            <person name="Sluder A.E."/>
            <person name="Smith K."/>
            <person name="Stanke M."/>
            <person name="Unnasch T.R."/>
            <person name="Ware J."/>
            <person name="Wei A.D."/>
            <person name="Weil G."/>
            <person name="Williams D.J."/>
            <person name="Zhang Y."/>
            <person name="Williams S.A."/>
            <person name="Fraser-Liggett C."/>
            <person name="Slatko B."/>
            <person name="Blaxter M.L."/>
            <person name="Scott A.L."/>
        </authorList>
    </citation>
    <scope>NUCLEOTIDE SEQUENCE</scope>
    <source>
        <strain evidence="2">FR3</strain>
    </source>
</reference>
<dbReference type="OMA" id="KRIDVHY"/>
<evidence type="ECO:0000313" key="2">
    <source>
        <dbReference type="EMBL" id="CRZ22227.1"/>
    </source>
</evidence>
<dbReference type="AlphaFoldDB" id="A0A1I9GCI0"/>
<dbReference type="PANTHER" id="PTHR11909">
    <property type="entry name" value="CASEIN KINASE-RELATED"/>
    <property type="match status" value="1"/>
</dbReference>
<name>A0A1I9GCI0_BRUMA</name>
<dbReference type="InterPro" id="IPR050235">
    <property type="entry name" value="CK1_Ser-Thr_kinase"/>
</dbReference>
<dbReference type="Gene3D" id="1.10.510.10">
    <property type="entry name" value="Transferase(Phosphotransferase) domain 1"/>
    <property type="match status" value="1"/>
</dbReference>
<dbReference type="InterPro" id="IPR000719">
    <property type="entry name" value="Prot_kinase_dom"/>
</dbReference>
<organism evidence="2">
    <name type="scientific">Brugia malayi</name>
    <name type="common">Filarial nematode worm</name>
    <dbReference type="NCBI Taxonomy" id="6279"/>
    <lineage>
        <taxon>Eukaryota</taxon>
        <taxon>Metazoa</taxon>
        <taxon>Ecdysozoa</taxon>
        <taxon>Nematoda</taxon>
        <taxon>Chromadorea</taxon>
        <taxon>Rhabditida</taxon>
        <taxon>Spirurina</taxon>
        <taxon>Spiruromorpha</taxon>
        <taxon>Filarioidea</taxon>
        <taxon>Onchocercidae</taxon>
        <taxon>Brugia</taxon>
    </lineage>
</organism>
<dbReference type="EMBL" id="LN856103">
    <property type="protein sequence ID" value="CRZ22227.1"/>
    <property type="molecule type" value="Genomic_DNA"/>
</dbReference>
<feature type="domain" description="Protein kinase" evidence="1">
    <location>
        <begin position="1"/>
        <end position="149"/>
    </location>
</feature>
<sequence>MKERKKIEWKKLQKKKIDERIYLFIYFLTERKKNNYAFEKRKGHWIARRARRSAEFRGTMRYCSPSVHEKKEQGRKDDIWSLIYLLIEMHCGLPWQHERDKERLEIKKMNISDKDLLSHFPEELHPIVSHLRNLNCYNRPDYTMIHKCFLKLIKRIDVHYDDRYDWESDLQLQYVVCNYAFEKRKGHWIARRARRSAEFRGTMRYCSPSVHEKKEQVLK</sequence>
<protein>
    <submittedName>
        <fullName evidence="2">Bm6101</fullName>
    </submittedName>
</protein>
<proteinExistence type="predicted"/>
<gene>
    <name evidence="2" type="primary">Bm6101</name>
    <name evidence="2" type="ORF">BM_Bm6101</name>
</gene>
<accession>A0A1I9GCI0</accession>